<proteinExistence type="predicted"/>
<dbReference type="Proteomes" id="UP000261500">
    <property type="component" value="Unplaced"/>
</dbReference>
<dbReference type="PANTHER" id="PTHR36682">
    <property type="entry name" value="RAB15 EFFECTOR PROTEIN"/>
    <property type="match status" value="1"/>
</dbReference>
<accession>A0A3B3VAT8</accession>
<dbReference type="AlphaFoldDB" id="A0A3B3VAT8"/>
<dbReference type="Ensembl" id="ENSPLAT00000007327.1">
    <property type="protein sequence ID" value="ENSPLAP00000022885.1"/>
    <property type="gene ID" value="ENSPLAG00000007803.1"/>
</dbReference>
<evidence type="ECO:0000313" key="2">
    <source>
        <dbReference type="Proteomes" id="UP000261500"/>
    </source>
</evidence>
<dbReference type="GO" id="GO:0001881">
    <property type="term" value="P:receptor recycling"/>
    <property type="evidence" value="ECO:0007669"/>
    <property type="project" value="InterPro"/>
</dbReference>
<reference evidence="1" key="1">
    <citation type="submission" date="2025-08" db="UniProtKB">
        <authorList>
            <consortium name="Ensembl"/>
        </authorList>
    </citation>
    <scope>IDENTIFICATION</scope>
</reference>
<name>A0A3B3VAT8_9TELE</name>
<dbReference type="STRING" id="48699.ENSPLAP00000022885"/>
<keyword evidence="2" id="KW-1185">Reference proteome</keyword>
<dbReference type="InterPro" id="IPR027985">
    <property type="entry name" value="Rab15_effector"/>
</dbReference>
<dbReference type="PANTHER" id="PTHR36682:SF1">
    <property type="entry name" value="RAB15 EFFECTOR PROTEIN"/>
    <property type="match status" value="1"/>
</dbReference>
<dbReference type="Pfam" id="PF15208">
    <property type="entry name" value="Rab15_effector"/>
    <property type="match status" value="1"/>
</dbReference>
<sequence>MGQKISSTTSNDKRNSSFFSFIKRFSPQKPSLDSSMSPVSPNDFTRLISNCISLASTRTQEYLVFKDPEGKLQPSPLALTQVFLMTYITQSVNLDLTDTFNCTAMTPEQRILLGADWVWAILEKPTKNPKVQIAVQVLHLPEREEAEEQATAGKPVSESIQMARTESRNKNAYECMVEFCTSIGKDCYPAGLQQISGRRLSRPGDLRRLGVVLFGPLDFLQKVRQVSPHGKVVSARLQMSVEVFVVLRVLFQNQAVSQHQVREPIRRNCSVHVYLVFVLKEEAQSFTVCNVVPNLLSKFQFKDGNPTQICICQPKVGVTSVYFYVFSP</sequence>
<organism evidence="1 2">
    <name type="scientific">Poecilia latipinna</name>
    <name type="common">sailfin molly</name>
    <dbReference type="NCBI Taxonomy" id="48699"/>
    <lineage>
        <taxon>Eukaryota</taxon>
        <taxon>Metazoa</taxon>
        <taxon>Chordata</taxon>
        <taxon>Craniata</taxon>
        <taxon>Vertebrata</taxon>
        <taxon>Euteleostomi</taxon>
        <taxon>Actinopterygii</taxon>
        <taxon>Neopterygii</taxon>
        <taxon>Teleostei</taxon>
        <taxon>Neoteleostei</taxon>
        <taxon>Acanthomorphata</taxon>
        <taxon>Ovalentaria</taxon>
        <taxon>Atherinomorphae</taxon>
        <taxon>Cyprinodontiformes</taxon>
        <taxon>Poeciliidae</taxon>
        <taxon>Poeciliinae</taxon>
        <taxon>Poecilia</taxon>
    </lineage>
</organism>
<dbReference type="GeneTree" id="ENSGT00940000171216"/>
<evidence type="ECO:0000313" key="1">
    <source>
        <dbReference type="Ensembl" id="ENSPLAP00000022885.1"/>
    </source>
</evidence>
<protein>
    <submittedName>
        <fullName evidence="1">Sb:cb470</fullName>
    </submittedName>
</protein>
<reference evidence="1" key="2">
    <citation type="submission" date="2025-09" db="UniProtKB">
        <authorList>
            <consortium name="Ensembl"/>
        </authorList>
    </citation>
    <scope>IDENTIFICATION</scope>
</reference>